<evidence type="ECO:0000256" key="6">
    <source>
        <dbReference type="ARBA" id="ARBA00022989"/>
    </source>
</evidence>
<dbReference type="Pfam" id="PF01594">
    <property type="entry name" value="AI-2E_transport"/>
    <property type="match status" value="1"/>
</dbReference>
<dbReference type="AlphaFoldDB" id="A0A1H2YWL1"/>
<dbReference type="GO" id="GO:0005886">
    <property type="term" value="C:plasma membrane"/>
    <property type="evidence" value="ECO:0007669"/>
    <property type="project" value="UniProtKB-SubCell"/>
</dbReference>
<feature type="transmembrane region" description="Helical" evidence="8">
    <location>
        <begin position="152"/>
        <end position="180"/>
    </location>
</feature>
<dbReference type="PANTHER" id="PTHR21716">
    <property type="entry name" value="TRANSMEMBRANE PROTEIN"/>
    <property type="match status" value="1"/>
</dbReference>
<feature type="transmembrane region" description="Helical" evidence="8">
    <location>
        <begin position="218"/>
        <end position="237"/>
    </location>
</feature>
<gene>
    <name evidence="9" type="ORF">SAMN05421783_1145</name>
</gene>
<evidence type="ECO:0000313" key="10">
    <source>
        <dbReference type="Proteomes" id="UP000198816"/>
    </source>
</evidence>
<evidence type="ECO:0000256" key="8">
    <source>
        <dbReference type="SAM" id="Phobius"/>
    </source>
</evidence>
<keyword evidence="3" id="KW-0813">Transport</keyword>
<evidence type="ECO:0000256" key="1">
    <source>
        <dbReference type="ARBA" id="ARBA00004651"/>
    </source>
</evidence>
<dbReference type="InterPro" id="IPR002549">
    <property type="entry name" value="AI-2E-like"/>
</dbReference>
<feature type="transmembrane region" description="Helical" evidence="8">
    <location>
        <begin position="21"/>
        <end position="48"/>
    </location>
</feature>
<proteinExistence type="inferred from homology"/>
<keyword evidence="4" id="KW-1003">Cell membrane</keyword>
<evidence type="ECO:0000256" key="4">
    <source>
        <dbReference type="ARBA" id="ARBA00022475"/>
    </source>
</evidence>
<accession>A0A1H2YWL1</accession>
<protein>
    <submittedName>
        <fullName evidence="9">Predicted PurR-regulated permease PerM</fullName>
    </submittedName>
</protein>
<feature type="transmembrane region" description="Helical" evidence="8">
    <location>
        <begin position="244"/>
        <end position="271"/>
    </location>
</feature>
<dbReference type="EMBL" id="FNNZ01000014">
    <property type="protein sequence ID" value="SDX09425.1"/>
    <property type="molecule type" value="Genomic_DNA"/>
</dbReference>
<evidence type="ECO:0000256" key="2">
    <source>
        <dbReference type="ARBA" id="ARBA00009773"/>
    </source>
</evidence>
<reference evidence="10" key="1">
    <citation type="submission" date="2016-10" db="EMBL/GenBank/DDBJ databases">
        <authorList>
            <person name="Varghese N."/>
            <person name="Submissions S."/>
        </authorList>
    </citation>
    <scope>NUCLEOTIDE SEQUENCE [LARGE SCALE GENOMIC DNA]</scope>
    <source>
        <strain evidence="10">DSM 217</strain>
    </source>
</reference>
<comment type="similarity">
    <text evidence="2">Belongs to the autoinducer-2 exporter (AI-2E) (TC 2.A.86) family.</text>
</comment>
<organism evidence="9 10">
    <name type="scientific">Thiocapsa roseopersicina</name>
    <dbReference type="NCBI Taxonomy" id="1058"/>
    <lineage>
        <taxon>Bacteria</taxon>
        <taxon>Pseudomonadati</taxon>
        <taxon>Pseudomonadota</taxon>
        <taxon>Gammaproteobacteria</taxon>
        <taxon>Chromatiales</taxon>
        <taxon>Chromatiaceae</taxon>
        <taxon>Thiocapsa</taxon>
    </lineage>
</organism>
<evidence type="ECO:0000256" key="5">
    <source>
        <dbReference type="ARBA" id="ARBA00022692"/>
    </source>
</evidence>
<feature type="transmembrane region" description="Helical" evidence="8">
    <location>
        <begin position="68"/>
        <end position="91"/>
    </location>
</feature>
<evidence type="ECO:0000256" key="3">
    <source>
        <dbReference type="ARBA" id="ARBA00022448"/>
    </source>
</evidence>
<keyword evidence="10" id="KW-1185">Reference proteome</keyword>
<dbReference type="OrthoDB" id="106838at2"/>
<evidence type="ECO:0000256" key="7">
    <source>
        <dbReference type="ARBA" id="ARBA00023136"/>
    </source>
</evidence>
<name>A0A1H2YWL1_THIRO</name>
<dbReference type="Proteomes" id="UP000198816">
    <property type="component" value="Unassembled WGS sequence"/>
</dbReference>
<keyword evidence="7 8" id="KW-0472">Membrane</keyword>
<dbReference type="STRING" id="1058.SAMN05421783_1145"/>
<dbReference type="PANTHER" id="PTHR21716:SF67">
    <property type="entry name" value="TRANSPORT PROTEIN YDIK-RELATED"/>
    <property type="match status" value="1"/>
</dbReference>
<keyword evidence="5 8" id="KW-0812">Transmembrane</keyword>
<evidence type="ECO:0000313" key="9">
    <source>
        <dbReference type="EMBL" id="SDX09425.1"/>
    </source>
</evidence>
<comment type="subcellular location">
    <subcellularLocation>
        <location evidence="1">Cell membrane</location>
        <topology evidence="1">Multi-pass membrane protein</topology>
    </subcellularLocation>
</comment>
<keyword evidence="6 8" id="KW-1133">Transmembrane helix</keyword>
<dbReference type="RefSeq" id="WP_093033666.1">
    <property type="nucleotide sequence ID" value="NZ_FNNZ01000014.1"/>
</dbReference>
<feature type="transmembrane region" description="Helical" evidence="8">
    <location>
        <begin position="277"/>
        <end position="296"/>
    </location>
</feature>
<sequence>MPRQREFVANALEATVRIGILLLLAAWCFSIVQPFVIPIVWGIIIAVAQYPGYLKLRVWLGGRATTAATLLAVLDLLVLLVPAVMLSGTLLDGAQGLAKGLQEGTLAVPPPPESVQGWPLIGERLSAFWVQASQNLAGTAVKLAPQLKAAGGWLLSTAAGAGFGVLQFIIAIIIAGALLAHSDASVEFARAVAVRLAGEKGEEFAKLSEATVRSVTKGILGVALIQAILAGIGFMVMGIPAAGLWALLCLLLSTVQIGIFPITLPILIYVFATADPVPAVLFLVWSLVVGSLDNVLKPILLGRGVEVPMAVIFMGAIGGFITSGIIGLFVGAVVLVLGYKLLLAWVYERPEGPVADSGKVDAGG</sequence>
<feature type="transmembrane region" description="Helical" evidence="8">
    <location>
        <begin position="308"/>
        <end position="339"/>
    </location>
</feature>